<evidence type="ECO:0000313" key="2">
    <source>
        <dbReference type="Proteomes" id="UP000299102"/>
    </source>
</evidence>
<dbReference type="EMBL" id="BGZK01000264">
    <property type="protein sequence ID" value="GBP32737.1"/>
    <property type="molecule type" value="Genomic_DNA"/>
</dbReference>
<organism evidence="1 2">
    <name type="scientific">Eumeta variegata</name>
    <name type="common">Bagworm moth</name>
    <name type="synonym">Eumeta japonica</name>
    <dbReference type="NCBI Taxonomy" id="151549"/>
    <lineage>
        <taxon>Eukaryota</taxon>
        <taxon>Metazoa</taxon>
        <taxon>Ecdysozoa</taxon>
        <taxon>Arthropoda</taxon>
        <taxon>Hexapoda</taxon>
        <taxon>Insecta</taxon>
        <taxon>Pterygota</taxon>
        <taxon>Neoptera</taxon>
        <taxon>Endopterygota</taxon>
        <taxon>Lepidoptera</taxon>
        <taxon>Glossata</taxon>
        <taxon>Ditrysia</taxon>
        <taxon>Tineoidea</taxon>
        <taxon>Psychidae</taxon>
        <taxon>Oiketicinae</taxon>
        <taxon>Eumeta</taxon>
    </lineage>
</organism>
<gene>
    <name evidence="1" type="ORF">EVAR_18889_1</name>
</gene>
<dbReference type="OrthoDB" id="7280611at2759"/>
<proteinExistence type="predicted"/>
<name>A0A4C1V386_EUMVA</name>
<accession>A0A4C1V386</accession>
<protein>
    <submittedName>
        <fullName evidence="1">Uncharacterized protein</fullName>
    </submittedName>
</protein>
<comment type="caution">
    <text evidence="1">The sequence shown here is derived from an EMBL/GenBank/DDBJ whole genome shotgun (WGS) entry which is preliminary data.</text>
</comment>
<keyword evidence="2" id="KW-1185">Reference proteome</keyword>
<reference evidence="1 2" key="1">
    <citation type="journal article" date="2019" name="Commun. Biol.">
        <title>The bagworm genome reveals a unique fibroin gene that provides high tensile strength.</title>
        <authorList>
            <person name="Kono N."/>
            <person name="Nakamura H."/>
            <person name="Ohtoshi R."/>
            <person name="Tomita M."/>
            <person name="Numata K."/>
            <person name="Arakawa K."/>
        </authorList>
    </citation>
    <scope>NUCLEOTIDE SEQUENCE [LARGE SCALE GENOMIC DNA]</scope>
</reference>
<sequence>MSKVTLKDMVLQLLPSQLVHLVECVLLSRLLKLFLYSLDLLVDLLENLSKYNKDNSTDVSNANYKVGIKLIKCFFKLLVKASDLVQSAVKWQHKNELARPIRYDTIVESEHEITASAVAFRPVNKEGRKLTRTFLSYVEQHDLRFRLLRAADVGVSLVKQYITLLLTYLITLLQFGKLIDNNHAINLNF</sequence>
<evidence type="ECO:0000313" key="1">
    <source>
        <dbReference type="EMBL" id="GBP32737.1"/>
    </source>
</evidence>
<dbReference type="Proteomes" id="UP000299102">
    <property type="component" value="Unassembled WGS sequence"/>
</dbReference>
<dbReference type="AlphaFoldDB" id="A0A4C1V386"/>